<evidence type="ECO:0000313" key="3">
    <source>
        <dbReference type="EMBL" id="AYM87556.1"/>
    </source>
</evidence>
<dbReference type="InterPro" id="IPR011528">
    <property type="entry name" value="NERD"/>
</dbReference>
<dbReference type="Pfam" id="PF08378">
    <property type="entry name" value="NERD"/>
    <property type="match status" value="1"/>
</dbReference>
<feature type="domain" description="NERD" evidence="2">
    <location>
        <begin position="33"/>
        <end position="155"/>
    </location>
</feature>
<dbReference type="PROSITE" id="PS50965">
    <property type="entry name" value="NERD"/>
    <property type="match status" value="1"/>
</dbReference>
<evidence type="ECO:0000256" key="1">
    <source>
        <dbReference type="SAM" id="Phobius"/>
    </source>
</evidence>
<evidence type="ECO:0000259" key="2">
    <source>
        <dbReference type="PROSITE" id="PS50965"/>
    </source>
</evidence>
<dbReference type="Pfam" id="PF01396">
    <property type="entry name" value="Zn_ribbon_Top1"/>
    <property type="match status" value="1"/>
</dbReference>
<keyword evidence="1" id="KW-0812">Transmembrane</keyword>
<gene>
    <name evidence="3" type="ORF">D9T18_13110</name>
</gene>
<name>A0AAD0U137_9GAMM</name>
<keyword evidence="1" id="KW-1133">Transmembrane helix</keyword>
<accession>A0AAD0U137</accession>
<dbReference type="GO" id="GO:0006265">
    <property type="term" value="P:DNA topological change"/>
    <property type="evidence" value="ECO:0007669"/>
    <property type="project" value="InterPro"/>
</dbReference>
<dbReference type="RefSeq" id="WP_121637931.1">
    <property type="nucleotide sequence ID" value="NZ_CP033065.1"/>
</dbReference>
<dbReference type="GO" id="GO:0005694">
    <property type="term" value="C:chromosome"/>
    <property type="evidence" value="ECO:0007669"/>
    <property type="project" value="InterPro"/>
</dbReference>
<dbReference type="Proteomes" id="UP000279995">
    <property type="component" value="Chromosome I"/>
</dbReference>
<feature type="transmembrane region" description="Helical" evidence="1">
    <location>
        <begin position="6"/>
        <end position="27"/>
    </location>
</feature>
<keyword evidence="1" id="KW-0472">Membrane</keyword>
<sequence length="269" mass="30775">MDFTTILVTLLGQLWYFIPLFICIGVFKTPWFKGAMGEWQVNVLIKLFLNKADYTLIKNVRLPTFENGIENGTTQIDHIIVSEFGVFVVETKNMKGWIFGSANQKMWTQKIFKHSSKFQNPLHQNYKHLKTLESCLNINSHALFSVIIFIGDSTFKTKLPENVRFARGGIEYIKSKTERVLSANTKNDIVNTIESGKLKPSFKTNRQHVSHVKTLIEQKQAPKKERSETQICSRCGEKMVLRKAKKGTNIGNTFFGCSAFPKCRNSVEI</sequence>
<protein>
    <submittedName>
        <fullName evidence="3">Nuclease</fullName>
    </submittedName>
</protein>
<dbReference type="Gene3D" id="3.30.65.10">
    <property type="entry name" value="Bacterial Topoisomerase I, domain 1"/>
    <property type="match status" value="1"/>
</dbReference>
<proteinExistence type="predicted"/>
<reference evidence="3 4" key="1">
    <citation type="submission" date="2018-10" db="EMBL/GenBank/DDBJ databases">
        <title>Complete Genome Sequence and Transcriptomic Profiles of a Marine Bacterium, Pseudoalteromonas agarivorans Hao 2018.</title>
        <authorList>
            <person name="Hao L."/>
        </authorList>
    </citation>
    <scope>NUCLEOTIDE SEQUENCE [LARGE SCALE GENOMIC DNA]</scope>
    <source>
        <strain evidence="3 4">Hao 2018</strain>
    </source>
</reference>
<dbReference type="GO" id="GO:0003677">
    <property type="term" value="F:DNA binding"/>
    <property type="evidence" value="ECO:0007669"/>
    <property type="project" value="InterPro"/>
</dbReference>
<dbReference type="AlphaFoldDB" id="A0AAD0U137"/>
<dbReference type="InterPro" id="IPR013498">
    <property type="entry name" value="Topo_IA_Znf"/>
</dbReference>
<evidence type="ECO:0000313" key="4">
    <source>
        <dbReference type="Proteomes" id="UP000279995"/>
    </source>
</evidence>
<dbReference type="GO" id="GO:0003916">
    <property type="term" value="F:DNA topoisomerase activity"/>
    <property type="evidence" value="ECO:0007669"/>
    <property type="project" value="InterPro"/>
</dbReference>
<organism evidence="3 4">
    <name type="scientific">Pseudoalteromonas agarivorans</name>
    <dbReference type="NCBI Taxonomy" id="176102"/>
    <lineage>
        <taxon>Bacteria</taxon>
        <taxon>Pseudomonadati</taxon>
        <taxon>Pseudomonadota</taxon>
        <taxon>Gammaproteobacteria</taxon>
        <taxon>Alteromonadales</taxon>
        <taxon>Pseudoalteromonadaceae</taxon>
        <taxon>Pseudoalteromonas</taxon>
    </lineage>
</organism>
<dbReference type="SUPFAM" id="SSF57783">
    <property type="entry name" value="Zinc beta-ribbon"/>
    <property type="match status" value="1"/>
</dbReference>
<dbReference type="EMBL" id="CP033065">
    <property type="protein sequence ID" value="AYM87556.1"/>
    <property type="molecule type" value="Genomic_DNA"/>
</dbReference>